<dbReference type="PANTHER" id="PTHR37560:SF2">
    <property type="entry name" value="DUF711 DOMAIN-CONTAINING PROTEIN"/>
    <property type="match status" value="1"/>
</dbReference>
<proteinExistence type="predicted"/>
<dbReference type="SUPFAM" id="SSF51998">
    <property type="entry name" value="PFL-like glycyl radical enzymes"/>
    <property type="match status" value="1"/>
</dbReference>
<dbReference type="InterPro" id="IPR007841">
    <property type="entry name" value="UPF0210"/>
</dbReference>
<accession>A0AAJ2BK88</accession>
<gene>
    <name evidence="1" type="ORF">QE369_004693</name>
</gene>
<dbReference type="RefSeq" id="WP_309772650.1">
    <property type="nucleotide sequence ID" value="NZ_JAVIZC010000003.1"/>
</dbReference>
<sequence length="417" mass="44899">MIRSVTVGIPVGVRSPAELEEGAKMLIAEARSILGDANMVPRTIRYTLPAVGPKGEDDGTVLSTLRWIDNLAAETGVRWFCLPFDFVEEGPRRQRLSTALDIITRFPRLFMNLIVADEERLSVPAINDVASLVAKIARKSNNGFDNFRVGASCGCPANAPFFPFSRHEGDEIAFSFALETTGIALAVVQEFGTAPDLDLFRDRLVERLTESLSEIHALGEEIAARTGTIYKGLDASFAPFPDGEMSVATLVEHLLGAPVGSHGSVFITGILTDAIRASLRNSGALSVGFNGVMYSLMEDNALAAANSRRNINMDAMVSLSAVCGCGVDMVPISGNSFPEEIAGLTLDIAQMALSLHKPLGVRVLPIPNKSQNEFTEFNLDFLCDSRVVGLQAHDRRLNTSAATLNLLSPRFSNSLNS</sequence>
<dbReference type="EMBL" id="JAVIZC010000003">
    <property type="protein sequence ID" value="MDR6104496.1"/>
    <property type="molecule type" value="Genomic_DNA"/>
</dbReference>
<evidence type="ECO:0000313" key="2">
    <source>
        <dbReference type="Proteomes" id="UP001255601"/>
    </source>
</evidence>
<comment type="caution">
    <text evidence="1">The sequence shown here is derived from an EMBL/GenBank/DDBJ whole genome shotgun (WGS) entry which is preliminary data.</text>
</comment>
<dbReference type="Pfam" id="PF05167">
    <property type="entry name" value="DUF711"/>
    <property type="match status" value="1"/>
</dbReference>
<protein>
    <submittedName>
        <fullName evidence="1">Uncharacterized protein (UPF0210 family)</fullName>
    </submittedName>
</protein>
<dbReference type="AlphaFoldDB" id="A0AAJ2BK88"/>
<name>A0AAJ2BK88_9HYPH</name>
<dbReference type="Proteomes" id="UP001255601">
    <property type="component" value="Unassembled WGS sequence"/>
</dbReference>
<dbReference type="Gene3D" id="3.20.70.20">
    <property type="match status" value="1"/>
</dbReference>
<evidence type="ECO:0000313" key="1">
    <source>
        <dbReference type="EMBL" id="MDR6104496.1"/>
    </source>
</evidence>
<reference evidence="1" key="1">
    <citation type="submission" date="2023-08" db="EMBL/GenBank/DDBJ databases">
        <title>Functional and genomic diversity of the sorghum phyllosphere microbiome.</title>
        <authorList>
            <person name="Shade A."/>
        </authorList>
    </citation>
    <scope>NUCLEOTIDE SEQUENCE</scope>
    <source>
        <strain evidence="1">SORGH_AS_0974</strain>
    </source>
</reference>
<organism evidence="1 2">
    <name type="scientific">Agrobacterium larrymoorei</name>
    <dbReference type="NCBI Taxonomy" id="160699"/>
    <lineage>
        <taxon>Bacteria</taxon>
        <taxon>Pseudomonadati</taxon>
        <taxon>Pseudomonadota</taxon>
        <taxon>Alphaproteobacteria</taxon>
        <taxon>Hyphomicrobiales</taxon>
        <taxon>Rhizobiaceae</taxon>
        <taxon>Rhizobium/Agrobacterium group</taxon>
        <taxon>Agrobacterium</taxon>
    </lineage>
</organism>
<dbReference type="PANTHER" id="PTHR37560">
    <property type="entry name" value="UPF0210 PROTEIN SPR0218"/>
    <property type="match status" value="1"/>
</dbReference>